<organism evidence="1 2">
    <name type="scientific">Nephila pilipes</name>
    <name type="common">Giant wood spider</name>
    <name type="synonym">Nephila maculata</name>
    <dbReference type="NCBI Taxonomy" id="299642"/>
    <lineage>
        <taxon>Eukaryota</taxon>
        <taxon>Metazoa</taxon>
        <taxon>Ecdysozoa</taxon>
        <taxon>Arthropoda</taxon>
        <taxon>Chelicerata</taxon>
        <taxon>Arachnida</taxon>
        <taxon>Araneae</taxon>
        <taxon>Araneomorphae</taxon>
        <taxon>Entelegynae</taxon>
        <taxon>Araneoidea</taxon>
        <taxon>Nephilidae</taxon>
        <taxon>Nephila</taxon>
    </lineage>
</organism>
<dbReference type="EMBL" id="BMAW01041679">
    <property type="protein sequence ID" value="GFS30229.1"/>
    <property type="molecule type" value="Genomic_DNA"/>
</dbReference>
<dbReference type="AlphaFoldDB" id="A0A8X6I6P5"/>
<reference evidence="1" key="1">
    <citation type="submission" date="2020-08" db="EMBL/GenBank/DDBJ databases">
        <title>Multicomponent nature underlies the extraordinary mechanical properties of spider dragline silk.</title>
        <authorList>
            <person name="Kono N."/>
            <person name="Nakamura H."/>
            <person name="Mori M."/>
            <person name="Yoshida Y."/>
            <person name="Ohtoshi R."/>
            <person name="Malay A.D."/>
            <person name="Moran D.A.P."/>
            <person name="Tomita M."/>
            <person name="Numata K."/>
            <person name="Arakawa K."/>
        </authorList>
    </citation>
    <scope>NUCLEOTIDE SEQUENCE</scope>
</reference>
<proteinExistence type="predicted"/>
<comment type="caution">
    <text evidence="1">The sequence shown here is derived from an EMBL/GenBank/DDBJ whole genome shotgun (WGS) entry which is preliminary data.</text>
</comment>
<dbReference type="Proteomes" id="UP000887013">
    <property type="component" value="Unassembled WGS sequence"/>
</dbReference>
<name>A0A8X6I6P5_NEPPI</name>
<evidence type="ECO:0000313" key="1">
    <source>
        <dbReference type="EMBL" id="GFS30229.1"/>
    </source>
</evidence>
<accession>A0A8X6I6P5</accession>
<gene>
    <name evidence="1" type="ORF">NPIL_14101</name>
</gene>
<evidence type="ECO:0000313" key="2">
    <source>
        <dbReference type="Proteomes" id="UP000887013"/>
    </source>
</evidence>
<sequence length="70" mass="7954">MNMALRSDRLGVAKWEENPRFAAIVWNNTEAEAGGTSSAVLALKNFLKKDQLLTTFLETERKQTKLKTDR</sequence>
<protein>
    <submittedName>
        <fullName evidence="1">Uncharacterized protein</fullName>
    </submittedName>
</protein>
<keyword evidence="2" id="KW-1185">Reference proteome</keyword>